<proteinExistence type="predicted"/>
<keyword evidence="2" id="KW-1185">Reference proteome</keyword>
<dbReference type="InParanoid" id="D2A298"/>
<name>D2A298_TRICA</name>
<evidence type="ECO:0000313" key="1">
    <source>
        <dbReference type="EMBL" id="EFA02159.2"/>
    </source>
</evidence>
<sequence length="118" mass="13485">MKKSITDHRITLLLFVSIIFLSIEITHGALVKNPNLLKKNHCRTHIFSPVCRGQQKRDILSRLSDEYRVPALDSDFSGIDRSRDFPTILNSPSLFGELLKKAIESSPEFDPENSNYLK</sequence>
<reference evidence="1 2" key="1">
    <citation type="journal article" date="2008" name="Nature">
        <title>The genome of the model beetle and pest Tribolium castaneum.</title>
        <authorList>
            <consortium name="Tribolium Genome Sequencing Consortium"/>
            <person name="Richards S."/>
            <person name="Gibbs R.A."/>
            <person name="Weinstock G.M."/>
            <person name="Brown S.J."/>
            <person name="Denell R."/>
            <person name="Beeman R.W."/>
            <person name="Gibbs R."/>
            <person name="Beeman R.W."/>
            <person name="Brown S.J."/>
            <person name="Bucher G."/>
            <person name="Friedrich M."/>
            <person name="Grimmelikhuijzen C.J."/>
            <person name="Klingler M."/>
            <person name="Lorenzen M."/>
            <person name="Richards S."/>
            <person name="Roth S."/>
            <person name="Schroder R."/>
            <person name="Tautz D."/>
            <person name="Zdobnov E.M."/>
            <person name="Muzny D."/>
            <person name="Gibbs R.A."/>
            <person name="Weinstock G.M."/>
            <person name="Attaway T."/>
            <person name="Bell S."/>
            <person name="Buhay C.J."/>
            <person name="Chandrabose M.N."/>
            <person name="Chavez D."/>
            <person name="Clerk-Blankenburg K.P."/>
            <person name="Cree A."/>
            <person name="Dao M."/>
            <person name="Davis C."/>
            <person name="Chacko J."/>
            <person name="Dinh H."/>
            <person name="Dugan-Rocha S."/>
            <person name="Fowler G."/>
            <person name="Garner T.T."/>
            <person name="Garnes J."/>
            <person name="Gnirke A."/>
            <person name="Hawes A."/>
            <person name="Hernandez J."/>
            <person name="Hines S."/>
            <person name="Holder M."/>
            <person name="Hume J."/>
            <person name="Jhangiani S.N."/>
            <person name="Joshi V."/>
            <person name="Khan Z.M."/>
            <person name="Jackson L."/>
            <person name="Kovar C."/>
            <person name="Kowis A."/>
            <person name="Lee S."/>
            <person name="Lewis L.R."/>
            <person name="Margolis J."/>
            <person name="Morgan M."/>
            <person name="Nazareth L.V."/>
            <person name="Nguyen N."/>
            <person name="Okwuonu G."/>
            <person name="Parker D."/>
            <person name="Richards S."/>
            <person name="Ruiz S.J."/>
            <person name="Santibanez J."/>
            <person name="Savard J."/>
            <person name="Scherer S.E."/>
            <person name="Schneider B."/>
            <person name="Sodergren E."/>
            <person name="Tautz D."/>
            <person name="Vattahil S."/>
            <person name="Villasana D."/>
            <person name="White C.S."/>
            <person name="Wright R."/>
            <person name="Park Y."/>
            <person name="Beeman R.W."/>
            <person name="Lord J."/>
            <person name="Oppert B."/>
            <person name="Lorenzen M."/>
            <person name="Brown S."/>
            <person name="Wang L."/>
            <person name="Savard J."/>
            <person name="Tautz D."/>
            <person name="Richards S."/>
            <person name="Weinstock G."/>
            <person name="Gibbs R.A."/>
            <person name="Liu Y."/>
            <person name="Worley K."/>
            <person name="Weinstock G."/>
            <person name="Elsik C.G."/>
            <person name="Reese J.T."/>
            <person name="Elhaik E."/>
            <person name="Landan G."/>
            <person name="Graur D."/>
            <person name="Arensburger P."/>
            <person name="Atkinson P."/>
            <person name="Beeman R.W."/>
            <person name="Beidler J."/>
            <person name="Brown S.J."/>
            <person name="Demuth J.P."/>
            <person name="Drury D.W."/>
            <person name="Du Y.Z."/>
            <person name="Fujiwara H."/>
            <person name="Lorenzen M."/>
            <person name="Maselli V."/>
            <person name="Osanai M."/>
            <person name="Park Y."/>
            <person name="Robertson H.M."/>
            <person name="Tu Z."/>
            <person name="Wang J.J."/>
            <person name="Wang S."/>
            <person name="Richards S."/>
            <person name="Song H."/>
            <person name="Zhang L."/>
            <person name="Sodergren E."/>
            <person name="Werner D."/>
            <person name="Stanke M."/>
            <person name="Morgenstern B."/>
            <person name="Solovyev V."/>
            <person name="Kosarev P."/>
            <person name="Brown G."/>
            <person name="Chen H.C."/>
            <person name="Ermolaeva O."/>
            <person name="Hlavina W."/>
            <person name="Kapustin Y."/>
            <person name="Kiryutin B."/>
            <person name="Kitts P."/>
            <person name="Maglott D."/>
            <person name="Pruitt K."/>
            <person name="Sapojnikov V."/>
            <person name="Souvorov A."/>
            <person name="Mackey A.J."/>
            <person name="Waterhouse R.M."/>
            <person name="Wyder S."/>
            <person name="Zdobnov E.M."/>
            <person name="Zdobnov E.M."/>
            <person name="Wyder S."/>
            <person name="Kriventseva E.V."/>
            <person name="Kadowaki T."/>
            <person name="Bork P."/>
            <person name="Aranda M."/>
            <person name="Bao R."/>
            <person name="Beermann A."/>
            <person name="Berns N."/>
            <person name="Bolognesi R."/>
            <person name="Bonneton F."/>
            <person name="Bopp D."/>
            <person name="Brown S.J."/>
            <person name="Bucher G."/>
            <person name="Butts T."/>
            <person name="Chaumot A."/>
            <person name="Denell R.E."/>
            <person name="Ferrier D.E."/>
            <person name="Friedrich M."/>
            <person name="Gordon C.M."/>
            <person name="Jindra M."/>
            <person name="Klingler M."/>
            <person name="Lan Q."/>
            <person name="Lattorff H.M."/>
            <person name="Laudet V."/>
            <person name="von Levetsow C."/>
            <person name="Liu Z."/>
            <person name="Lutz R."/>
            <person name="Lynch J.A."/>
            <person name="da Fonseca R.N."/>
            <person name="Posnien N."/>
            <person name="Reuter R."/>
            <person name="Roth S."/>
            <person name="Savard J."/>
            <person name="Schinko J.B."/>
            <person name="Schmitt C."/>
            <person name="Schoppmeier M."/>
            <person name="Schroder R."/>
            <person name="Shippy T.D."/>
            <person name="Simonnet F."/>
            <person name="Marques-Souza H."/>
            <person name="Tautz D."/>
            <person name="Tomoyasu Y."/>
            <person name="Trauner J."/>
            <person name="Van der Zee M."/>
            <person name="Vervoort M."/>
            <person name="Wittkopp N."/>
            <person name="Wimmer E.A."/>
            <person name="Yang X."/>
            <person name="Jones A.K."/>
            <person name="Sattelle D.B."/>
            <person name="Ebert P.R."/>
            <person name="Nelson D."/>
            <person name="Scott J.G."/>
            <person name="Beeman R.W."/>
            <person name="Muthukrishnan S."/>
            <person name="Kramer K.J."/>
            <person name="Arakane Y."/>
            <person name="Beeman R.W."/>
            <person name="Zhu Q."/>
            <person name="Hogenkamp D."/>
            <person name="Dixit R."/>
            <person name="Oppert B."/>
            <person name="Jiang H."/>
            <person name="Zou Z."/>
            <person name="Marshall J."/>
            <person name="Elpidina E."/>
            <person name="Vinokurov K."/>
            <person name="Oppert C."/>
            <person name="Zou Z."/>
            <person name="Evans J."/>
            <person name="Lu Z."/>
            <person name="Zhao P."/>
            <person name="Sumathipala N."/>
            <person name="Altincicek B."/>
            <person name="Vilcinskas A."/>
            <person name="Williams M."/>
            <person name="Hultmark D."/>
            <person name="Hetru C."/>
            <person name="Jiang H."/>
            <person name="Grimmelikhuijzen C.J."/>
            <person name="Hauser F."/>
            <person name="Cazzamali G."/>
            <person name="Williamson M."/>
            <person name="Park Y."/>
            <person name="Li B."/>
            <person name="Tanaka Y."/>
            <person name="Predel R."/>
            <person name="Neupert S."/>
            <person name="Schachtner J."/>
            <person name="Verleyen P."/>
            <person name="Raible F."/>
            <person name="Bork P."/>
            <person name="Friedrich M."/>
            <person name="Walden K.K."/>
            <person name="Robertson H.M."/>
            <person name="Angeli S."/>
            <person name="Foret S."/>
            <person name="Bucher G."/>
            <person name="Schuetz S."/>
            <person name="Maleszka R."/>
            <person name="Wimmer E.A."/>
            <person name="Beeman R.W."/>
            <person name="Lorenzen M."/>
            <person name="Tomoyasu Y."/>
            <person name="Miller S.C."/>
            <person name="Grossmann D."/>
            <person name="Bucher G."/>
        </authorList>
    </citation>
    <scope>NUCLEOTIDE SEQUENCE [LARGE SCALE GENOMIC DNA]</scope>
    <source>
        <strain evidence="1 2">Georgia GA2</strain>
    </source>
</reference>
<dbReference type="Proteomes" id="UP000007266">
    <property type="component" value="Linkage group 4"/>
</dbReference>
<gene>
    <name evidence="1" type="primary">GLEAN_07812</name>
    <name evidence="1" type="ORF">TcasGA2_TC007812</name>
</gene>
<reference evidence="1 2" key="2">
    <citation type="journal article" date="2010" name="Nucleic Acids Res.">
        <title>BeetleBase in 2010: revisions to provide comprehensive genomic information for Tribolium castaneum.</title>
        <authorList>
            <person name="Kim H.S."/>
            <person name="Murphy T."/>
            <person name="Xia J."/>
            <person name="Caragea D."/>
            <person name="Park Y."/>
            <person name="Beeman R.W."/>
            <person name="Lorenzen M.D."/>
            <person name="Butcher S."/>
            <person name="Manak J.R."/>
            <person name="Brown S.J."/>
        </authorList>
    </citation>
    <scope>GENOME REANNOTATION</scope>
    <source>
        <strain evidence="1 2">Georgia GA2</strain>
    </source>
</reference>
<dbReference type="HOGENOM" id="CLU_2402532_0_0_1"/>
<accession>D2A298</accession>
<evidence type="ECO:0000313" key="2">
    <source>
        <dbReference type="Proteomes" id="UP000007266"/>
    </source>
</evidence>
<dbReference type="AlphaFoldDB" id="D2A298"/>
<protein>
    <submittedName>
        <fullName evidence="1">Uncharacterized protein</fullName>
    </submittedName>
</protein>
<dbReference type="EMBL" id="KQ971338">
    <property type="protein sequence ID" value="EFA02159.2"/>
    <property type="molecule type" value="Genomic_DNA"/>
</dbReference>
<organism evidence="1 2">
    <name type="scientific">Tribolium castaneum</name>
    <name type="common">Red flour beetle</name>
    <dbReference type="NCBI Taxonomy" id="7070"/>
    <lineage>
        <taxon>Eukaryota</taxon>
        <taxon>Metazoa</taxon>
        <taxon>Ecdysozoa</taxon>
        <taxon>Arthropoda</taxon>
        <taxon>Hexapoda</taxon>
        <taxon>Insecta</taxon>
        <taxon>Pterygota</taxon>
        <taxon>Neoptera</taxon>
        <taxon>Endopterygota</taxon>
        <taxon>Coleoptera</taxon>
        <taxon>Polyphaga</taxon>
        <taxon>Cucujiformia</taxon>
        <taxon>Tenebrionidae</taxon>
        <taxon>Tenebrionidae incertae sedis</taxon>
        <taxon>Tribolium</taxon>
    </lineage>
</organism>